<organism evidence="3 4">
    <name type="scientific">Encephalitozoon romaleae (strain SJ-2008)</name>
    <name type="common">Microsporidian parasite</name>
    <dbReference type="NCBI Taxonomy" id="1178016"/>
    <lineage>
        <taxon>Eukaryota</taxon>
        <taxon>Fungi</taxon>
        <taxon>Fungi incertae sedis</taxon>
        <taxon>Microsporidia</taxon>
        <taxon>Unikaryonidae</taxon>
        <taxon>Encephalitozoon</taxon>
    </lineage>
</organism>
<name>I7AGD2_ENCRO</name>
<feature type="transmembrane region" description="Helical" evidence="2">
    <location>
        <begin position="29"/>
        <end position="49"/>
    </location>
</feature>
<dbReference type="KEGG" id="ero:EROM_092060"/>
<accession>I7AGD2</accession>
<reference evidence="3" key="1">
    <citation type="journal article" date="2012" name="Proc. Natl. Acad. Sci. U.S.A.">
        <title>Gain and loss of multiple functionally related, horizontally transferred genes in the reduced genomes of two microsporidian parasites.</title>
        <authorList>
            <person name="Pombert J.-F."/>
            <person name="Selman M."/>
            <person name="Burki F."/>
            <person name="Bardell F.T."/>
            <person name="Farinelli L."/>
            <person name="Solter L.F."/>
            <person name="Whitman D.W."/>
            <person name="Weiss L.M."/>
            <person name="Corradi N."/>
            <person name="Keeling P.J."/>
        </authorList>
    </citation>
    <scope>NUCLEOTIDE SEQUENCE [LARGE SCALE GENOMIC DNA]</scope>
    <source>
        <strain evidence="3">SJ-2008</strain>
    </source>
</reference>
<dbReference type="InterPro" id="IPR019081">
    <property type="entry name" value="UPF0328"/>
</dbReference>
<dbReference type="GeneID" id="20564430"/>
<comment type="similarity">
    <text evidence="1">Belongs to the UPF0328 family.</text>
</comment>
<evidence type="ECO:0000313" key="4">
    <source>
        <dbReference type="Proteomes" id="UP000010094"/>
    </source>
</evidence>
<dbReference type="RefSeq" id="XP_009265317.1">
    <property type="nucleotide sequence ID" value="XM_009267042.1"/>
</dbReference>
<evidence type="ECO:0000313" key="3">
    <source>
        <dbReference type="EMBL" id="AFN83820.1"/>
    </source>
</evidence>
<gene>
    <name evidence="3" type="ordered locus">EROM_092060</name>
</gene>
<evidence type="ECO:0000256" key="2">
    <source>
        <dbReference type="SAM" id="Phobius"/>
    </source>
</evidence>
<dbReference type="EMBL" id="CP003528">
    <property type="protein sequence ID" value="AFN83820.1"/>
    <property type="molecule type" value="Genomic_DNA"/>
</dbReference>
<evidence type="ECO:0000256" key="1">
    <source>
        <dbReference type="ARBA" id="ARBA00010346"/>
    </source>
</evidence>
<protein>
    <submittedName>
        <fullName evidence="3">Uncharacterized protein</fullName>
    </submittedName>
</protein>
<keyword evidence="2" id="KW-0472">Membrane</keyword>
<dbReference type="VEuPathDB" id="MicrosporidiaDB:EROM_092060"/>
<dbReference type="AlphaFoldDB" id="I7AGD2"/>
<keyword evidence="2" id="KW-0812">Transmembrane</keyword>
<feature type="transmembrane region" description="Helical" evidence="2">
    <location>
        <begin position="97"/>
        <end position="114"/>
    </location>
</feature>
<proteinExistence type="inferred from homology"/>
<dbReference type="Proteomes" id="UP000010094">
    <property type="component" value="Chromosome IXc"/>
</dbReference>
<dbReference type="Pfam" id="PF09591">
    <property type="entry name" value="DUF2463"/>
    <property type="match status" value="1"/>
</dbReference>
<keyword evidence="2" id="KW-1133">Transmembrane helix</keyword>
<dbReference type="HOGENOM" id="CLU_2015250_0_0_1"/>
<keyword evidence="4" id="KW-1185">Reference proteome</keyword>
<sequence>MKPGNVLEVCVTDESHDNKGKIHLYWKMIIQYFIGPISVLFPIFIYYMASEDLFNRSIPLRLTTVILPFSYSAERHFFLFHKNWMSAYRFELKLDKILYSILNLFFLAFFYYLYTIDYFVLDC</sequence>